<dbReference type="NCBIfam" id="TIGR04131">
    <property type="entry name" value="Bac_Flav_CTERM"/>
    <property type="match status" value="1"/>
</dbReference>
<comment type="caution">
    <text evidence="2">The sequence shown here is derived from an EMBL/GenBank/DDBJ whole genome shotgun (WGS) entry which is preliminary data.</text>
</comment>
<evidence type="ECO:0000313" key="3">
    <source>
        <dbReference type="Proteomes" id="UP000321367"/>
    </source>
</evidence>
<gene>
    <name evidence="2" type="ORF">ES724_14410</name>
</gene>
<dbReference type="OrthoDB" id="9805017at2"/>
<protein>
    <submittedName>
        <fullName evidence="2">Gliding motility-associated C-terminal domain-containing protein</fullName>
    </submittedName>
</protein>
<dbReference type="InterPro" id="IPR044023">
    <property type="entry name" value="Ig_7"/>
</dbReference>
<dbReference type="Proteomes" id="UP000321367">
    <property type="component" value="Unassembled WGS sequence"/>
</dbReference>
<dbReference type="AlphaFoldDB" id="A0A5C6ZRE1"/>
<name>A0A5C6ZRE1_9FLAO</name>
<dbReference type="Pfam" id="PF19081">
    <property type="entry name" value="Ig_7"/>
    <property type="match status" value="1"/>
</dbReference>
<proteinExistence type="predicted"/>
<dbReference type="RefSeq" id="WP_146934132.1">
    <property type="nucleotide sequence ID" value="NZ_VORY01000024.1"/>
</dbReference>
<reference evidence="2 3" key="1">
    <citation type="submission" date="2019-08" db="EMBL/GenBank/DDBJ databases">
        <title>Genome sequence of Gillisia hiemivivida IC154 (type strain).</title>
        <authorList>
            <person name="Bowman J.P."/>
        </authorList>
    </citation>
    <scope>NUCLEOTIDE SEQUENCE [LARGE SCALE GENOMIC DNA]</scope>
    <source>
        <strain evidence="2 3">IC154</strain>
    </source>
</reference>
<sequence>SLNGTFTGTGVSNGIFDPAIAGAGMFTITYNVNGDNNPCIDGNASGTFTINVTDLDAPTADANQSFCLIDSPTAGDIIVAGDNVVIYSDANLTTTVDATTGLVSGMNYYAVSTNDTGICASEATVIAVTITDPSAPALTMDGGEFCRSDNPTVQDLVNNFTGSGILIYTSSTGGSAISATTALQNGVTYYGASVNGTTGCESSERLAVVAKVEFCGIPEGFSPNGDGINDRFVIPDIAETFPNYSIEIFNRWGNAVFKGNASTPDWDGISNQSGTLGNDVLPVGVYFYILNYNDGQTTPVQGKLYLSI</sequence>
<dbReference type="Pfam" id="PF13585">
    <property type="entry name" value="CHU_C"/>
    <property type="match status" value="1"/>
</dbReference>
<feature type="domain" description="Ig-like" evidence="1">
    <location>
        <begin position="133"/>
        <end position="212"/>
    </location>
</feature>
<accession>A0A5C6ZRE1</accession>
<evidence type="ECO:0000313" key="2">
    <source>
        <dbReference type="EMBL" id="TXD92201.1"/>
    </source>
</evidence>
<organism evidence="2 3">
    <name type="scientific">Gillisia hiemivivida</name>
    <dbReference type="NCBI Taxonomy" id="291190"/>
    <lineage>
        <taxon>Bacteria</taxon>
        <taxon>Pseudomonadati</taxon>
        <taxon>Bacteroidota</taxon>
        <taxon>Flavobacteriia</taxon>
        <taxon>Flavobacteriales</taxon>
        <taxon>Flavobacteriaceae</taxon>
        <taxon>Gillisia</taxon>
    </lineage>
</organism>
<evidence type="ECO:0000259" key="1">
    <source>
        <dbReference type="Pfam" id="PF19081"/>
    </source>
</evidence>
<dbReference type="EMBL" id="VORY01000024">
    <property type="protein sequence ID" value="TXD92201.1"/>
    <property type="molecule type" value="Genomic_DNA"/>
</dbReference>
<feature type="non-terminal residue" evidence="2">
    <location>
        <position position="1"/>
    </location>
</feature>
<keyword evidence="3" id="KW-1185">Reference proteome</keyword>
<dbReference type="InterPro" id="IPR026341">
    <property type="entry name" value="T9SS_type_B"/>
</dbReference>